<dbReference type="EnsemblMetazoa" id="CLYHEMT021656.2">
    <property type="protein sequence ID" value="CLYHEMP021656.2"/>
    <property type="gene ID" value="CLYHEMG021656"/>
</dbReference>
<dbReference type="RefSeq" id="XP_066932755.1">
    <property type="nucleotide sequence ID" value="XM_067076654.1"/>
</dbReference>
<dbReference type="FunFam" id="2.10.110.10:FF:000003">
    <property type="entry name" value="actin-binding LIM protein 1 isoform X1"/>
    <property type="match status" value="1"/>
</dbReference>
<feature type="compositionally biased region" description="Basic and acidic residues" evidence="5">
    <location>
        <begin position="288"/>
        <end position="300"/>
    </location>
</feature>
<dbReference type="GO" id="GO:0030032">
    <property type="term" value="P:lamellipodium assembly"/>
    <property type="evidence" value="ECO:0007669"/>
    <property type="project" value="TreeGrafter"/>
</dbReference>
<evidence type="ECO:0000259" key="7">
    <source>
        <dbReference type="PROSITE" id="PS51089"/>
    </source>
</evidence>
<keyword evidence="1 4" id="KW-0479">Metal-binding</keyword>
<feature type="compositionally biased region" description="Basic and acidic residues" evidence="5">
    <location>
        <begin position="133"/>
        <end position="146"/>
    </location>
</feature>
<dbReference type="InterPro" id="IPR001781">
    <property type="entry name" value="Znf_LIM"/>
</dbReference>
<evidence type="ECO:0000256" key="5">
    <source>
        <dbReference type="SAM" id="MobiDB-lite"/>
    </source>
</evidence>
<evidence type="ECO:0000256" key="1">
    <source>
        <dbReference type="ARBA" id="ARBA00022723"/>
    </source>
</evidence>
<evidence type="ECO:0000256" key="2">
    <source>
        <dbReference type="ARBA" id="ARBA00022833"/>
    </source>
</evidence>
<dbReference type="GO" id="GO:0015629">
    <property type="term" value="C:actin cytoskeleton"/>
    <property type="evidence" value="ECO:0007669"/>
    <property type="project" value="TreeGrafter"/>
</dbReference>
<dbReference type="GeneID" id="136820472"/>
<dbReference type="SMART" id="SM00153">
    <property type="entry name" value="VHP"/>
    <property type="match status" value="1"/>
</dbReference>
<dbReference type="GO" id="GO:0051015">
    <property type="term" value="F:actin filament binding"/>
    <property type="evidence" value="ECO:0007669"/>
    <property type="project" value="TreeGrafter"/>
</dbReference>
<dbReference type="Gene3D" id="2.10.110.10">
    <property type="entry name" value="Cysteine Rich Protein"/>
    <property type="match status" value="4"/>
</dbReference>
<dbReference type="Proteomes" id="UP000594262">
    <property type="component" value="Unplaced"/>
</dbReference>
<feature type="domain" description="LIM zinc-binding" evidence="6">
    <location>
        <begin position="6"/>
        <end position="65"/>
    </location>
</feature>
<dbReference type="InterPro" id="IPR003128">
    <property type="entry name" value="Villin_headpiece"/>
</dbReference>
<dbReference type="PROSITE" id="PS00478">
    <property type="entry name" value="LIM_DOMAIN_1"/>
    <property type="match status" value="3"/>
</dbReference>
<evidence type="ECO:0000313" key="8">
    <source>
        <dbReference type="EnsemblMetazoa" id="CLYHEMP021656.2"/>
    </source>
</evidence>
<dbReference type="FunFam" id="2.10.110.10:FF:000075">
    <property type="entry name" value="Actin-binding lim protein 1"/>
    <property type="match status" value="1"/>
</dbReference>
<feature type="region of interest" description="Disordered" evidence="5">
    <location>
        <begin position="126"/>
        <end position="160"/>
    </location>
</feature>
<evidence type="ECO:0000313" key="9">
    <source>
        <dbReference type="Proteomes" id="UP000594262"/>
    </source>
</evidence>
<name>A0A7M5XEH4_9CNID</name>
<dbReference type="InterPro" id="IPR051618">
    <property type="entry name" value="Actin-binding_LIM"/>
</dbReference>
<dbReference type="Gene3D" id="1.10.950.10">
    <property type="entry name" value="Villin headpiece domain"/>
    <property type="match status" value="1"/>
</dbReference>
<accession>A0A7M5XEH4</accession>
<dbReference type="SMART" id="SM00132">
    <property type="entry name" value="LIM"/>
    <property type="match status" value="4"/>
</dbReference>
<keyword evidence="3 4" id="KW-0440">LIM domain</keyword>
<keyword evidence="2 4" id="KW-0862">Zinc</keyword>
<feature type="domain" description="LIM zinc-binding" evidence="6">
    <location>
        <begin position="173"/>
        <end position="232"/>
    </location>
</feature>
<dbReference type="PANTHER" id="PTHR24213">
    <property type="entry name" value="ACTIN-BINDING LIM PROTEIN"/>
    <property type="match status" value="1"/>
</dbReference>
<dbReference type="AlphaFoldDB" id="A0A7M5XEH4"/>
<dbReference type="SUPFAM" id="SSF47050">
    <property type="entry name" value="VHP, Villin headpiece domain"/>
    <property type="match status" value="1"/>
</dbReference>
<dbReference type="PROSITE" id="PS51089">
    <property type="entry name" value="HP"/>
    <property type="match status" value="1"/>
</dbReference>
<evidence type="ECO:0000259" key="6">
    <source>
        <dbReference type="PROSITE" id="PS50023"/>
    </source>
</evidence>
<dbReference type="GO" id="GO:0046872">
    <property type="term" value="F:metal ion binding"/>
    <property type="evidence" value="ECO:0007669"/>
    <property type="project" value="UniProtKB-KW"/>
</dbReference>
<keyword evidence="9" id="KW-1185">Reference proteome</keyword>
<protein>
    <recommendedName>
        <fullName evidence="10">Actin-binding LIM protein 1</fullName>
    </recommendedName>
</protein>
<dbReference type="GO" id="GO:0007010">
    <property type="term" value="P:cytoskeleton organization"/>
    <property type="evidence" value="ECO:0007669"/>
    <property type="project" value="InterPro"/>
</dbReference>
<dbReference type="InterPro" id="IPR036886">
    <property type="entry name" value="Villin_headpiece_dom_sf"/>
</dbReference>
<feature type="compositionally biased region" description="Polar residues" evidence="5">
    <location>
        <begin position="408"/>
        <end position="420"/>
    </location>
</feature>
<dbReference type="CDD" id="cd09329">
    <property type="entry name" value="LIM3_abLIM"/>
    <property type="match status" value="1"/>
</dbReference>
<feature type="domain" description="HP" evidence="7">
    <location>
        <begin position="516"/>
        <end position="581"/>
    </location>
</feature>
<dbReference type="Pfam" id="PF00412">
    <property type="entry name" value="LIM"/>
    <property type="match status" value="4"/>
</dbReference>
<feature type="region of interest" description="Disordered" evidence="5">
    <location>
        <begin position="287"/>
        <end position="470"/>
    </location>
</feature>
<reference evidence="8" key="1">
    <citation type="submission" date="2021-01" db="UniProtKB">
        <authorList>
            <consortium name="EnsemblMetazoa"/>
        </authorList>
    </citation>
    <scope>IDENTIFICATION</scope>
</reference>
<dbReference type="FunFam" id="2.10.110.10:FF:000055">
    <property type="entry name" value="Actin binding LIM protein 1"/>
    <property type="match status" value="1"/>
</dbReference>
<evidence type="ECO:0008006" key="10">
    <source>
        <dbReference type="Google" id="ProtNLM"/>
    </source>
</evidence>
<sequence>MVQQDVFCNRCQDSCYGDVVELSGNFYHQYCFTCKKCNEDLVNTGYFEVDGEFFCNKDYHQLVGTQCDGCHKFVEGNVITAMNSTFHPECFGCHRCGKVFPEGANIIYDGEDFLCETCDNLASPKKQQVPSEEIERRGPPSYEHHVQSSTPPKESVDITDNNNKNAKNDDIENCCAGCGNDIKSGQALLALDKQWHLWCFTCHKCGCLLAGEYMGRDGVPYCEQDYQSEFGVTCAGCGGYITGKVLQAGEKHYHPHCSRCAKCGDMFGEGEEMYLQGSEIWHPSCSEEFQRETEAAEKAARNGPTSPHLRIQTHQTPESLKPGPYSPNGYNNDSSIEPPESPSAHTWKPPASNNTTTNGYHKPPGFRSIKPPQIVAVNNNNNKPPKDASDEEDAPPPVPPPPSRSSSTAWKQKYAQSSTAVEKKNEPSSGGGTYQITKTTHQTRIVSSSTRTISTTSSEEPYDERDNGLRGAALRKGVGFNKLQQRKQMKENSLARPSANGHENLDPEILRKLNADPNGNTYPYEMLKTSSFKTPYNVDKNKLETYLTDNEFFEVFRMTRDKFYSQPKWKQEELKKRVTLF</sequence>
<dbReference type="OrthoDB" id="1746725at2759"/>
<dbReference type="PANTHER" id="PTHR24213:SF9">
    <property type="entry name" value="UNCOORDINATED 115A, ISOFORM B-RELATED"/>
    <property type="match status" value="1"/>
</dbReference>
<proteinExistence type="predicted"/>
<dbReference type="Pfam" id="PF02209">
    <property type="entry name" value="VHP"/>
    <property type="match status" value="1"/>
</dbReference>
<dbReference type="PROSITE" id="PS50023">
    <property type="entry name" value="LIM_DOMAIN_2"/>
    <property type="match status" value="3"/>
</dbReference>
<evidence type="ECO:0000256" key="4">
    <source>
        <dbReference type="PROSITE-ProRule" id="PRU00125"/>
    </source>
</evidence>
<dbReference type="CDD" id="cd09330">
    <property type="entry name" value="LIM4_abLIM"/>
    <property type="match status" value="1"/>
</dbReference>
<feature type="region of interest" description="Disordered" evidence="5">
    <location>
        <begin position="486"/>
        <end position="507"/>
    </location>
</feature>
<feature type="compositionally biased region" description="Low complexity" evidence="5">
    <location>
        <begin position="443"/>
        <end position="458"/>
    </location>
</feature>
<organism evidence="8 9">
    <name type="scientific">Clytia hemisphaerica</name>
    <dbReference type="NCBI Taxonomy" id="252671"/>
    <lineage>
        <taxon>Eukaryota</taxon>
        <taxon>Metazoa</taxon>
        <taxon>Cnidaria</taxon>
        <taxon>Hydrozoa</taxon>
        <taxon>Hydroidolina</taxon>
        <taxon>Leptothecata</taxon>
        <taxon>Obeliida</taxon>
        <taxon>Clytiidae</taxon>
        <taxon>Clytia</taxon>
    </lineage>
</organism>
<dbReference type="SUPFAM" id="SSF57716">
    <property type="entry name" value="Glucocorticoid receptor-like (DNA-binding domain)"/>
    <property type="match status" value="4"/>
</dbReference>
<evidence type="ECO:0000256" key="3">
    <source>
        <dbReference type="ARBA" id="ARBA00023038"/>
    </source>
</evidence>
<feature type="domain" description="LIM zinc-binding" evidence="6">
    <location>
        <begin position="66"/>
        <end position="125"/>
    </location>
</feature>